<dbReference type="Pfam" id="PF01368">
    <property type="entry name" value="DHH"/>
    <property type="match status" value="1"/>
</dbReference>
<dbReference type="GO" id="GO:0003676">
    <property type="term" value="F:nucleic acid binding"/>
    <property type="evidence" value="ECO:0007669"/>
    <property type="project" value="InterPro"/>
</dbReference>
<evidence type="ECO:0000313" key="4">
    <source>
        <dbReference type="Proteomes" id="UP000600363"/>
    </source>
</evidence>
<dbReference type="InterPro" id="IPR051673">
    <property type="entry name" value="SSDNA_exonuclease_RecJ"/>
</dbReference>
<reference evidence="3" key="1">
    <citation type="journal article" date="2020" name="bioRxiv">
        <title>A rank-normalized archaeal taxonomy based on genome phylogeny resolves widespread incomplete and uneven classifications.</title>
        <authorList>
            <person name="Rinke C."/>
            <person name="Chuvochina M."/>
            <person name="Mussig A.J."/>
            <person name="Chaumeil P.-A."/>
            <person name="Waite D.W."/>
            <person name="Whitman W.B."/>
            <person name="Parks D.H."/>
            <person name="Hugenholtz P."/>
        </authorList>
    </citation>
    <scope>NUCLEOTIDE SEQUENCE</scope>
    <source>
        <strain evidence="3">UBA12518</strain>
    </source>
</reference>
<feature type="domain" description="DHHA1" evidence="2">
    <location>
        <begin position="373"/>
        <end position="445"/>
    </location>
</feature>
<dbReference type="Proteomes" id="UP000600363">
    <property type="component" value="Unassembled WGS sequence"/>
</dbReference>
<proteinExistence type="predicted"/>
<comment type="caution">
    <text evidence="3">The sequence shown here is derived from an EMBL/GenBank/DDBJ whole genome shotgun (WGS) entry which is preliminary data.</text>
</comment>
<dbReference type="EMBL" id="DUIH01000021">
    <property type="protein sequence ID" value="HIH70174.1"/>
    <property type="molecule type" value="Genomic_DNA"/>
</dbReference>
<dbReference type="PANTHER" id="PTHR30255">
    <property type="entry name" value="SINGLE-STRANDED-DNA-SPECIFIC EXONUCLEASE RECJ"/>
    <property type="match status" value="1"/>
</dbReference>
<dbReference type="InterPro" id="IPR001667">
    <property type="entry name" value="DDH_dom"/>
</dbReference>
<feature type="domain" description="DDH" evidence="1">
    <location>
        <begin position="31"/>
        <end position="167"/>
    </location>
</feature>
<organism evidence="3 4">
    <name type="scientific">Methermicoccus shengliensis</name>
    <dbReference type="NCBI Taxonomy" id="660064"/>
    <lineage>
        <taxon>Archaea</taxon>
        <taxon>Methanobacteriati</taxon>
        <taxon>Methanobacteriota</taxon>
        <taxon>Stenosarchaea group</taxon>
        <taxon>Methanomicrobia</taxon>
        <taxon>Methanosarcinales</taxon>
        <taxon>Methermicoccaceae</taxon>
        <taxon>Methermicoccus</taxon>
    </lineage>
</organism>
<protein>
    <submittedName>
        <fullName evidence="3">DHH family phosphoesterase</fullName>
    </submittedName>
</protein>
<evidence type="ECO:0000313" key="3">
    <source>
        <dbReference type="EMBL" id="HIH70174.1"/>
    </source>
</evidence>
<dbReference type="Gene3D" id="3.10.310.30">
    <property type="match status" value="1"/>
</dbReference>
<evidence type="ECO:0000259" key="2">
    <source>
        <dbReference type="Pfam" id="PF02272"/>
    </source>
</evidence>
<accession>A0A832W088</accession>
<dbReference type="Pfam" id="PF02272">
    <property type="entry name" value="DHHA1"/>
    <property type="match status" value="1"/>
</dbReference>
<name>A0A832W088_9EURY</name>
<dbReference type="AlphaFoldDB" id="A0A832W088"/>
<dbReference type="InterPro" id="IPR003156">
    <property type="entry name" value="DHHA1_dom"/>
</dbReference>
<evidence type="ECO:0000259" key="1">
    <source>
        <dbReference type="Pfam" id="PF01368"/>
    </source>
</evidence>
<dbReference type="Gene3D" id="3.90.1640.30">
    <property type="match status" value="1"/>
</dbReference>
<dbReference type="PANTHER" id="PTHR30255:SF2">
    <property type="entry name" value="SINGLE-STRANDED-DNA-SPECIFIC EXONUCLEASE RECJ"/>
    <property type="match status" value="1"/>
</dbReference>
<gene>
    <name evidence="3" type="ORF">HA299_06155</name>
</gene>
<dbReference type="SUPFAM" id="SSF64182">
    <property type="entry name" value="DHH phosphoesterases"/>
    <property type="match status" value="1"/>
</dbReference>
<dbReference type="InterPro" id="IPR038763">
    <property type="entry name" value="DHH_sf"/>
</dbReference>
<dbReference type="GO" id="GO:0004527">
    <property type="term" value="F:exonuclease activity"/>
    <property type="evidence" value="ECO:0007669"/>
    <property type="project" value="UniProtKB-KW"/>
</dbReference>
<sequence length="453" mass="48736">MSIEHQMSIEQLDELAGRAAKRILDSSDVRLVSHNDADGIASAGIIAHVLLRAGIPFVCSIVPRLNEAAVERISSQSCELTVLCDMGSGQPELVERLGEAVVLDHHYPRGDGSALEDSALEVNPHHVGIEGSFELCAAGVCYLVARRASQMGGWKHEDLVGLALAGIVGDKQRIQGPNLAIVEEGIKSGYLVPSRGLKVPDYPVEELFMRCYEPYLDITGDEEACHNFAAGLGLEGKRVDELSEEEGRRLADAVALKLLKGAHPTIVEVLVGEFYRAPAELVPNTIELADLIGACGKLDRAGLGVALCLRDRSVLEEARGVLAAHQERVLEEIKRVEGAMREMKWLRWAAAENLVATGVVSSTLLRYRYPPDKPLVLLNLRDSEVRVSARGTRAMVHAGLDLSSALSEAAESVGGKGGGHAVAAGAEIPKGTEQRFIERVHTIVQQQLEGKTA</sequence>